<protein>
    <submittedName>
        <fullName evidence="1">Uncharacterized protein</fullName>
    </submittedName>
</protein>
<name>A0AAE8YP46_9CAUD</name>
<evidence type="ECO:0000313" key="2">
    <source>
        <dbReference type="Proteomes" id="UP000827897"/>
    </source>
</evidence>
<dbReference type="EMBL" id="OK999980">
    <property type="protein sequence ID" value="UGL61947.1"/>
    <property type="molecule type" value="Genomic_DNA"/>
</dbReference>
<evidence type="ECO:0000313" key="1">
    <source>
        <dbReference type="EMBL" id="UGL61947.1"/>
    </source>
</evidence>
<organism evidence="1 2">
    <name type="scientific">Arthrobacter phage EastWest</name>
    <dbReference type="NCBI Taxonomy" id="2894292"/>
    <lineage>
        <taxon>Viruses</taxon>
        <taxon>Duplodnaviria</taxon>
        <taxon>Heunggongvirae</taxon>
        <taxon>Uroviricota</taxon>
        <taxon>Caudoviricetes</taxon>
        <taxon>Berryhillviridae</taxon>
        <taxon>Eastwestvirus</taxon>
        <taxon>Eastwestvirus eastwest</taxon>
    </lineage>
</organism>
<gene>
    <name evidence="1" type="primary">64</name>
    <name evidence="1" type="ORF">SEA_EASTWEST_64</name>
</gene>
<accession>A0AAE8YP46</accession>
<proteinExistence type="predicted"/>
<keyword evidence="2" id="KW-1185">Reference proteome</keyword>
<dbReference type="Proteomes" id="UP000827897">
    <property type="component" value="Segment"/>
</dbReference>
<reference evidence="1" key="1">
    <citation type="submission" date="2021-10" db="EMBL/GenBank/DDBJ databases">
        <authorList>
            <person name="Valenzuela N."/>
            <person name="Pablo J."/>
            <person name="Strother B."/>
            <person name="Cravalho Y."/>
            <person name="Barto Z."/>
            <person name="Kane C."/>
            <person name="Chong R.A."/>
            <person name="Kawasaki K."/>
            <person name="Cruz S."/>
            <person name="Porter M.L."/>
            <person name="Pearce R."/>
            <person name="Hohenstein G."/>
            <person name="Li K."/>
            <person name="Kaniho J."/>
            <person name="Sadones M."/>
            <person name="Hamlin F."/>
            <person name="Daniels M."/>
            <person name="McKee K."/>
            <person name="Reed F."/>
            <person name="Donachie S."/>
            <person name="Bollivar D.W."/>
            <person name="Garlena R.A."/>
            <person name="Russell D.A."/>
            <person name="Jacobs-Sera D."/>
            <person name="Hatfull G.F."/>
        </authorList>
    </citation>
    <scope>NUCLEOTIDE SEQUENCE</scope>
</reference>
<sequence length="100" mass="11074">MPNIHMREATLGAAQLADEETNNEAYLAEQGITDETMQFSALHRVAESNLAIAYEQRTANMIAFLALAQKQGWADDDDAKLLQVSIIEALDLAELKELIK</sequence>